<gene>
    <name evidence="1" type="ORF">MMOR_15350</name>
</gene>
<protein>
    <submittedName>
        <fullName evidence="1">Uncharacterized protein</fullName>
    </submittedName>
</protein>
<proteinExistence type="predicted"/>
<accession>A0AAD1H8U8</accession>
<organism evidence="1 2">
    <name type="scientific">Mycolicibacterium moriokaense</name>
    <dbReference type="NCBI Taxonomy" id="39691"/>
    <lineage>
        <taxon>Bacteria</taxon>
        <taxon>Bacillati</taxon>
        <taxon>Actinomycetota</taxon>
        <taxon>Actinomycetes</taxon>
        <taxon>Mycobacteriales</taxon>
        <taxon>Mycobacteriaceae</taxon>
        <taxon>Mycolicibacterium</taxon>
    </lineage>
</organism>
<keyword evidence="2" id="KW-1185">Reference proteome</keyword>
<sequence>MRPSGPVRNPFAPNNRLGVVTLSSRQPSAVVGLVAMYREGGSDAVAGAVMTPDGTKPS</sequence>
<name>A0AAD1H8U8_9MYCO</name>
<dbReference type="AlphaFoldDB" id="A0AAD1H8U8"/>
<dbReference type="Proteomes" id="UP000466681">
    <property type="component" value="Chromosome"/>
</dbReference>
<dbReference type="EMBL" id="AP022560">
    <property type="protein sequence ID" value="BBX00599.1"/>
    <property type="molecule type" value="Genomic_DNA"/>
</dbReference>
<reference evidence="1 2" key="1">
    <citation type="journal article" date="2019" name="Emerg. Microbes Infect.">
        <title>Comprehensive subspecies identification of 175 nontuberculous mycobacteria species based on 7547 genomic profiles.</title>
        <authorList>
            <person name="Matsumoto Y."/>
            <person name="Kinjo T."/>
            <person name="Motooka D."/>
            <person name="Nabeya D."/>
            <person name="Jung N."/>
            <person name="Uechi K."/>
            <person name="Horii T."/>
            <person name="Iida T."/>
            <person name="Fujita J."/>
            <person name="Nakamura S."/>
        </authorList>
    </citation>
    <scope>NUCLEOTIDE SEQUENCE [LARGE SCALE GENOMIC DNA]</scope>
    <source>
        <strain evidence="1 2">JCM 6375</strain>
    </source>
</reference>
<evidence type="ECO:0000313" key="2">
    <source>
        <dbReference type="Proteomes" id="UP000466681"/>
    </source>
</evidence>
<dbReference type="KEGG" id="mmor:MMOR_15350"/>
<evidence type="ECO:0000313" key="1">
    <source>
        <dbReference type="EMBL" id="BBX00599.1"/>
    </source>
</evidence>